<proteinExistence type="predicted"/>
<evidence type="ECO:0000313" key="2">
    <source>
        <dbReference type="Proteomes" id="UP001221757"/>
    </source>
</evidence>
<name>A0AAD7MAS3_MYCRO</name>
<comment type="caution">
    <text evidence="1">The sequence shown here is derived from an EMBL/GenBank/DDBJ whole genome shotgun (WGS) entry which is preliminary data.</text>
</comment>
<dbReference type="AlphaFoldDB" id="A0AAD7MAS3"/>
<organism evidence="1 2">
    <name type="scientific">Mycena rosella</name>
    <name type="common">Pink bonnet</name>
    <name type="synonym">Agaricus rosellus</name>
    <dbReference type="NCBI Taxonomy" id="1033263"/>
    <lineage>
        <taxon>Eukaryota</taxon>
        <taxon>Fungi</taxon>
        <taxon>Dikarya</taxon>
        <taxon>Basidiomycota</taxon>
        <taxon>Agaricomycotina</taxon>
        <taxon>Agaricomycetes</taxon>
        <taxon>Agaricomycetidae</taxon>
        <taxon>Agaricales</taxon>
        <taxon>Marasmiineae</taxon>
        <taxon>Mycenaceae</taxon>
        <taxon>Mycena</taxon>
    </lineage>
</organism>
<keyword evidence="2" id="KW-1185">Reference proteome</keyword>
<dbReference type="EMBL" id="JARKIE010000004">
    <property type="protein sequence ID" value="KAJ7708262.1"/>
    <property type="molecule type" value="Genomic_DNA"/>
</dbReference>
<reference evidence="1" key="1">
    <citation type="submission" date="2023-03" db="EMBL/GenBank/DDBJ databases">
        <title>Massive genome expansion in bonnet fungi (Mycena s.s.) driven by repeated elements and novel gene families across ecological guilds.</title>
        <authorList>
            <consortium name="Lawrence Berkeley National Laboratory"/>
            <person name="Harder C.B."/>
            <person name="Miyauchi S."/>
            <person name="Viragh M."/>
            <person name="Kuo A."/>
            <person name="Thoen E."/>
            <person name="Andreopoulos B."/>
            <person name="Lu D."/>
            <person name="Skrede I."/>
            <person name="Drula E."/>
            <person name="Henrissat B."/>
            <person name="Morin E."/>
            <person name="Kohler A."/>
            <person name="Barry K."/>
            <person name="LaButti K."/>
            <person name="Morin E."/>
            <person name="Salamov A."/>
            <person name="Lipzen A."/>
            <person name="Mereny Z."/>
            <person name="Hegedus B."/>
            <person name="Baldrian P."/>
            <person name="Stursova M."/>
            <person name="Weitz H."/>
            <person name="Taylor A."/>
            <person name="Grigoriev I.V."/>
            <person name="Nagy L.G."/>
            <person name="Martin F."/>
            <person name="Kauserud H."/>
        </authorList>
    </citation>
    <scope>NUCLEOTIDE SEQUENCE</scope>
    <source>
        <strain evidence="1">CBHHK067</strain>
    </source>
</reference>
<accession>A0AAD7MAS3</accession>
<dbReference type="SUPFAM" id="SSF55729">
    <property type="entry name" value="Acyl-CoA N-acyltransferases (Nat)"/>
    <property type="match status" value="1"/>
</dbReference>
<dbReference type="InterPro" id="IPR016181">
    <property type="entry name" value="Acyl_CoA_acyltransferase"/>
</dbReference>
<evidence type="ECO:0000313" key="1">
    <source>
        <dbReference type="EMBL" id="KAJ7708262.1"/>
    </source>
</evidence>
<gene>
    <name evidence="1" type="ORF">B0H17DRAFT_1274020</name>
</gene>
<dbReference type="Proteomes" id="UP001221757">
    <property type="component" value="Unassembled WGS sequence"/>
</dbReference>
<sequence>MYIYSSVLGQIPTGPKCRLNSEFPDLISALSELGIKLNFNFLELSYLPPAIRPFPGSHTYFLVRIRGVGRFGRQRLDISDAQQSRLTNYMVDDVMLLPAPSPELKARCIAIRKTVSLIQQLSRTGLCPGTGPGYVHLEEDNQPGDAGALYFVPPNSVDIEAGFMCTARLSARPEHTYVLSSSRGNGNGAKLMQELKTWSLQQPGFHVVQLEAQEGTDFTRSVQYSRIGIYETKPRAVYQGWQAAFVDNEEFVGAADRVMVFHSSWWVGRKAVSHTIW</sequence>
<protein>
    <submittedName>
        <fullName evidence="1">Uncharacterized protein</fullName>
    </submittedName>
</protein>